<dbReference type="Proteomes" id="UP001165074">
    <property type="component" value="Unassembled WGS sequence"/>
</dbReference>
<feature type="compositionally biased region" description="Low complexity" evidence="2">
    <location>
        <begin position="138"/>
        <end position="183"/>
    </location>
</feature>
<keyword evidence="5" id="KW-1185">Reference proteome</keyword>
<dbReference type="Pfam" id="PF25967">
    <property type="entry name" value="RND-MFP_C"/>
    <property type="match status" value="1"/>
</dbReference>
<dbReference type="EMBL" id="BSTK01000003">
    <property type="protein sequence ID" value="GLY84842.1"/>
    <property type="molecule type" value="Genomic_DNA"/>
</dbReference>
<sequence length="470" mass="47182">MNRSTLRDLRKPPWLAAGAVVVLASGLVAVGDSPARAVTQATVLRGDVTATAGAAGNIQSADTRDLVFGTSGTVTKIEVSPGDKVRAGKVLARLDDTDARAQLEAAKAAVAAADDTYGKAQQGICGGSGGGAGGGGQTQQADYSSGNGRQNSGSSRGTTSRPSSRPTRSKTPTPTPTPTRRTPTPTPKPTPTRTSPTPTPTKSRPTQSPTHSSKPTARPSQSRGNGGGRAGAGSGGGARGGGNGGGCQVNSVQLAAASVTQAEVKEREAERTLAATELTAPMDGTVLSVGGTVGGQVTGQGRTGFITLGDLDDLQVRAMFPLGEVNQLKLGQSAEISLAMSAGRTYRGTVTGIDPAATSDGSRALFGVMVSLDDTPPAGLRTGMSATVEVVTAQAESTLYVPAGAVHPTSNGQATVLVRKDGRTTVRTVRTGIRSDRYVAVTSGLSAGDHVVVPSGTDTDGFPTPTFPGA</sequence>
<dbReference type="PANTHER" id="PTHR30469">
    <property type="entry name" value="MULTIDRUG RESISTANCE PROTEIN MDTA"/>
    <property type="match status" value="1"/>
</dbReference>
<evidence type="ECO:0000313" key="5">
    <source>
        <dbReference type="Proteomes" id="UP001165074"/>
    </source>
</evidence>
<proteinExistence type="inferred from homology"/>
<dbReference type="InterPro" id="IPR058627">
    <property type="entry name" value="MdtA-like_C"/>
</dbReference>
<accession>A0A9W6S3A2</accession>
<dbReference type="AlphaFoldDB" id="A0A9W6S3A2"/>
<feature type="compositionally biased region" description="Low complexity" evidence="2">
    <location>
        <begin position="456"/>
        <end position="470"/>
    </location>
</feature>
<gene>
    <name evidence="4" type="ORF">Airi02_027710</name>
</gene>
<feature type="region of interest" description="Disordered" evidence="2">
    <location>
        <begin position="130"/>
        <end position="244"/>
    </location>
</feature>
<feature type="domain" description="Multidrug resistance protein MdtA-like C-terminal permuted SH3" evidence="3">
    <location>
        <begin position="400"/>
        <end position="453"/>
    </location>
</feature>
<dbReference type="NCBIfam" id="TIGR01730">
    <property type="entry name" value="RND_mfp"/>
    <property type="match status" value="1"/>
</dbReference>
<name>A0A9W6S3A2_9ACTN</name>
<evidence type="ECO:0000256" key="2">
    <source>
        <dbReference type="SAM" id="MobiDB-lite"/>
    </source>
</evidence>
<feature type="compositionally biased region" description="Polar residues" evidence="2">
    <location>
        <begin position="211"/>
        <end position="221"/>
    </location>
</feature>
<dbReference type="Gene3D" id="2.40.30.170">
    <property type="match status" value="1"/>
</dbReference>
<dbReference type="SUPFAM" id="SSF111369">
    <property type="entry name" value="HlyD-like secretion proteins"/>
    <property type="match status" value="2"/>
</dbReference>
<feature type="region of interest" description="Disordered" evidence="2">
    <location>
        <begin position="451"/>
        <end position="470"/>
    </location>
</feature>
<dbReference type="PANTHER" id="PTHR30469:SF11">
    <property type="entry name" value="BLL4320 PROTEIN"/>
    <property type="match status" value="1"/>
</dbReference>
<feature type="compositionally biased region" description="Gly residues" evidence="2">
    <location>
        <begin position="224"/>
        <end position="244"/>
    </location>
</feature>
<dbReference type="RefSeq" id="WP_285570989.1">
    <property type="nucleotide sequence ID" value="NZ_BSTK01000003.1"/>
</dbReference>
<dbReference type="InterPro" id="IPR006143">
    <property type="entry name" value="RND_pump_MFP"/>
</dbReference>
<dbReference type="Gene3D" id="2.40.420.20">
    <property type="match status" value="1"/>
</dbReference>
<evidence type="ECO:0000256" key="1">
    <source>
        <dbReference type="ARBA" id="ARBA00009477"/>
    </source>
</evidence>
<evidence type="ECO:0000313" key="4">
    <source>
        <dbReference type="EMBL" id="GLY84842.1"/>
    </source>
</evidence>
<evidence type="ECO:0000259" key="3">
    <source>
        <dbReference type="Pfam" id="PF25967"/>
    </source>
</evidence>
<protein>
    <recommendedName>
        <fullName evidence="3">Multidrug resistance protein MdtA-like C-terminal permuted SH3 domain-containing protein</fullName>
    </recommendedName>
</protein>
<comment type="similarity">
    <text evidence="1">Belongs to the membrane fusion protein (MFP) (TC 8.A.1) family.</text>
</comment>
<dbReference type="PRINTS" id="PR01490">
    <property type="entry name" value="RTXTOXIND"/>
</dbReference>
<reference evidence="4" key="1">
    <citation type="submission" date="2023-03" db="EMBL/GenBank/DDBJ databases">
        <title>Actinoallomurus iriomotensis NBRC 103684.</title>
        <authorList>
            <person name="Ichikawa N."/>
            <person name="Sato H."/>
            <person name="Tonouchi N."/>
        </authorList>
    </citation>
    <scope>NUCLEOTIDE SEQUENCE</scope>
    <source>
        <strain evidence="4">NBRC 103684</strain>
    </source>
</reference>
<dbReference type="GO" id="GO:1990281">
    <property type="term" value="C:efflux pump complex"/>
    <property type="evidence" value="ECO:0007669"/>
    <property type="project" value="TreeGrafter"/>
</dbReference>
<feature type="compositionally biased region" description="Low complexity" evidence="2">
    <location>
        <begin position="191"/>
        <end position="210"/>
    </location>
</feature>
<dbReference type="GO" id="GO:0015562">
    <property type="term" value="F:efflux transmembrane transporter activity"/>
    <property type="evidence" value="ECO:0007669"/>
    <property type="project" value="TreeGrafter"/>
</dbReference>
<organism evidence="4 5">
    <name type="scientific">Actinoallomurus iriomotensis</name>
    <dbReference type="NCBI Taxonomy" id="478107"/>
    <lineage>
        <taxon>Bacteria</taxon>
        <taxon>Bacillati</taxon>
        <taxon>Actinomycetota</taxon>
        <taxon>Actinomycetes</taxon>
        <taxon>Streptosporangiales</taxon>
        <taxon>Thermomonosporaceae</taxon>
        <taxon>Actinoallomurus</taxon>
    </lineage>
</organism>
<comment type="caution">
    <text evidence="4">The sequence shown here is derived from an EMBL/GenBank/DDBJ whole genome shotgun (WGS) entry which is preliminary data.</text>
</comment>
<dbReference type="Gene3D" id="2.40.50.100">
    <property type="match status" value="1"/>
</dbReference>